<dbReference type="InterPro" id="IPR002104">
    <property type="entry name" value="Integrase_catalytic"/>
</dbReference>
<reference evidence="4 5" key="1">
    <citation type="submission" date="2023-08" db="EMBL/GenBank/DDBJ databases">
        <authorList>
            <person name="Roldan D.M."/>
            <person name="Menes R.J."/>
        </authorList>
    </citation>
    <scope>NUCLEOTIDE SEQUENCE [LARGE SCALE GENOMIC DNA]</scope>
    <source>
        <strain evidence="4 5">CCM 2812</strain>
    </source>
</reference>
<dbReference type="InterPro" id="IPR011010">
    <property type="entry name" value="DNA_brk_join_enz"/>
</dbReference>
<evidence type="ECO:0000259" key="3">
    <source>
        <dbReference type="PROSITE" id="PS51898"/>
    </source>
</evidence>
<keyword evidence="1" id="KW-0229">DNA integration</keyword>
<accession>A0ABT9G0E4</accession>
<keyword evidence="5" id="KW-1185">Reference proteome</keyword>
<protein>
    <submittedName>
        <fullName evidence="4">Site-specific integrase</fullName>
    </submittedName>
</protein>
<organism evidence="4 5">
    <name type="scientific">Leptothrix discophora</name>
    <dbReference type="NCBI Taxonomy" id="89"/>
    <lineage>
        <taxon>Bacteria</taxon>
        <taxon>Pseudomonadati</taxon>
        <taxon>Pseudomonadota</taxon>
        <taxon>Betaproteobacteria</taxon>
        <taxon>Burkholderiales</taxon>
        <taxon>Sphaerotilaceae</taxon>
        <taxon>Leptothrix</taxon>
    </lineage>
</organism>
<dbReference type="PROSITE" id="PS51898">
    <property type="entry name" value="TYR_RECOMBINASE"/>
    <property type="match status" value="1"/>
</dbReference>
<evidence type="ECO:0000313" key="5">
    <source>
        <dbReference type="Proteomes" id="UP001235760"/>
    </source>
</evidence>
<comment type="caution">
    <text evidence="4">The sequence shown here is derived from an EMBL/GenBank/DDBJ whole genome shotgun (WGS) entry which is preliminary data.</text>
</comment>
<dbReference type="PANTHER" id="PTHR30349">
    <property type="entry name" value="PHAGE INTEGRASE-RELATED"/>
    <property type="match status" value="1"/>
</dbReference>
<dbReference type="Proteomes" id="UP001235760">
    <property type="component" value="Unassembled WGS sequence"/>
</dbReference>
<keyword evidence="2" id="KW-0233">DNA recombination</keyword>
<dbReference type="PANTHER" id="PTHR30349:SF64">
    <property type="entry name" value="PROPHAGE INTEGRASE INTD-RELATED"/>
    <property type="match status" value="1"/>
</dbReference>
<dbReference type="RefSeq" id="WP_305748509.1">
    <property type="nucleotide sequence ID" value="NZ_JAUZEE010000002.1"/>
</dbReference>
<name>A0ABT9G0E4_LEPDI</name>
<dbReference type="Pfam" id="PF00589">
    <property type="entry name" value="Phage_integrase"/>
    <property type="match status" value="1"/>
</dbReference>
<dbReference type="EMBL" id="JAUZEE010000002">
    <property type="protein sequence ID" value="MDP4299953.1"/>
    <property type="molecule type" value="Genomic_DNA"/>
</dbReference>
<evidence type="ECO:0000256" key="1">
    <source>
        <dbReference type="ARBA" id="ARBA00022908"/>
    </source>
</evidence>
<evidence type="ECO:0000313" key="4">
    <source>
        <dbReference type="EMBL" id="MDP4299953.1"/>
    </source>
</evidence>
<gene>
    <name evidence="4" type="ORF">Q8X39_04850</name>
</gene>
<dbReference type="SUPFAM" id="SSF56349">
    <property type="entry name" value="DNA breaking-rejoining enzymes"/>
    <property type="match status" value="1"/>
</dbReference>
<evidence type="ECO:0000256" key="2">
    <source>
        <dbReference type="ARBA" id="ARBA00023172"/>
    </source>
</evidence>
<sequence length="348" mass="38823">MALIKRGNVWHVRVQIAGVMIARSTKTSNKRQAEMLEAKWVNEVHSEVVVAGRRPVTVQRAFEVFLESRRGTAGYESCAVKLRAFDPFLKRQLTEVTAAELRARALELVDEGYSINTINVSIIYWNAIQNHCTKAGYTAGVKIKRLKGGEGRVRFLSDTEVDQLLAALDPESGAYRERRKAQDNLDFTVLLLHTGAREQEIARLKLSQIDQAAGTITIHRSKGGTDTTLKMSRAVVELVARRMVAAEAPLPEGQSLHGRADETHLFPERAKGRYNNEFINKAAARAGLRDVTCHVMRHTFACRMLRAGLSLNEVQHLLGHRHLTSTMRYAHLVPNLTATRAAEVLDAS</sequence>
<dbReference type="InterPro" id="IPR050090">
    <property type="entry name" value="Tyrosine_recombinase_XerCD"/>
</dbReference>
<proteinExistence type="predicted"/>
<dbReference type="CDD" id="cd00796">
    <property type="entry name" value="INT_Rci_Hp1_C"/>
    <property type="match status" value="1"/>
</dbReference>
<dbReference type="Gene3D" id="1.10.443.10">
    <property type="entry name" value="Intergrase catalytic core"/>
    <property type="match status" value="1"/>
</dbReference>
<feature type="domain" description="Tyr recombinase" evidence="3">
    <location>
        <begin position="151"/>
        <end position="346"/>
    </location>
</feature>
<dbReference type="InterPro" id="IPR013762">
    <property type="entry name" value="Integrase-like_cat_sf"/>
</dbReference>